<sequence>MKQQIRPCFAGRWSFPQILVFLSLVVFPGTDNVLLRVFPETDNLFLRAFESVPDVLLLGVFWAKGRF</sequence>
<dbReference type="AlphaFoldDB" id="A0A9P4JIG4"/>
<keyword evidence="1" id="KW-0812">Transmembrane</keyword>
<evidence type="ECO:0000256" key="1">
    <source>
        <dbReference type="SAM" id="Phobius"/>
    </source>
</evidence>
<feature type="transmembrane region" description="Helical" evidence="1">
    <location>
        <begin position="12"/>
        <end position="29"/>
    </location>
</feature>
<organism evidence="2 3">
    <name type="scientific">Delitschia confertaspora ATCC 74209</name>
    <dbReference type="NCBI Taxonomy" id="1513339"/>
    <lineage>
        <taxon>Eukaryota</taxon>
        <taxon>Fungi</taxon>
        <taxon>Dikarya</taxon>
        <taxon>Ascomycota</taxon>
        <taxon>Pezizomycotina</taxon>
        <taxon>Dothideomycetes</taxon>
        <taxon>Pleosporomycetidae</taxon>
        <taxon>Pleosporales</taxon>
        <taxon>Delitschiaceae</taxon>
        <taxon>Delitschia</taxon>
    </lineage>
</organism>
<name>A0A9P4JIG4_9PLEO</name>
<proteinExistence type="predicted"/>
<keyword evidence="3" id="KW-1185">Reference proteome</keyword>
<evidence type="ECO:0000313" key="2">
    <source>
        <dbReference type="EMBL" id="KAF2197809.1"/>
    </source>
</evidence>
<protein>
    <submittedName>
        <fullName evidence="2">Uncharacterized protein</fullName>
    </submittedName>
</protein>
<keyword evidence="1" id="KW-0472">Membrane</keyword>
<dbReference type="Proteomes" id="UP000799536">
    <property type="component" value="Unassembled WGS sequence"/>
</dbReference>
<keyword evidence="1" id="KW-1133">Transmembrane helix</keyword>
<accession>A0A9P4JIG4</accession>
<gene>
    <name evidence="2" type="ORF">GQ43DRAFT_189494</name>
</gene>
<dbReference type="EMBL" id="ML994196">
    <property type="protein sequence ID" value="KAF2197809.1"/>
    <property type="molecule type" value="Genomic_DNA"/>
</dbReference>
<comment type="caution">
    <text evidence="2">The sequence shown here is derived from an EMBL/GenBank/DDBJ whole genome shotgun (WGS) entry which is preliminary data.</text>
</comment>
<evidence type="ECO:0000313" key="3">
    <source>
        <dbReference type="Proteomes" id="UP000799536"/>
    </source>
</evidence>
<reference evidence="2" key="1">
    <citation type="journal article" date="2020" name="Stud. Mycol.">
        <title>101 Dothideomycetes genomes: a test case for predicting lifestyles and emergence of pathogens.</title>
        <authorList>
            <person name="Haridas S."/>
            <person name="Albert R."/>
            <person name="Binder M."/>
            <person name="Bloem J."/>
            <person name="Labutti K."/>
            <person name="Salamov A."/>
            <person name="Andreopoulos B."/>
            <person name="Baker S."/>
            <person name="Barry K."/>
            <person name="Bills G."/>
            <person name="Bluhm B."/>
            <person name="Cannon C."/>
            <person name="Castanera R."/>
            <person name="Culley D."/>
            <person name="Daum C."/>
            <person name="Ezra D."/>
            <person name="Gonzalez J."/>
            <person name="Henrissat B."/>
            <person name="Kuo A."/>
            <person name="Liang C."/>
            <person name="Lipzen A."/>
            <person name="Lutzoni F."/>
            <person name="Magnuson J."/>
            <person name="Mondo S."/>
            <person name="Nolan M."/>
            <person name="Ohm R."/>
            <person name="Pangilinan J."/>
            <person name="Park H.-J."/>
            <person name="Ramirez L."/>
            <person name="Alfaro M."/>
            <person name="Sun H."/>
            <person name="Tritt A."/>
            <person name="Yoshinaga Y."/>
            <person name="Zwiers L.-H."/>
            <person name="Turgeon B."/>
            <person name="Goodwin S."/>
            <person name="Spatafora J."/>
            <person name="Crous P."/>
            <person name="Grigoriev I."/>
        </authorList>
    </citation>
    <scope>NUCLEOTIDE SEQUENCE</scope>
    <source>
        <strain evidence="2">ATCC 74209</strain>
    </source>
</reference>